<evidence type="ECO:0000313" key="4">
    <source>
        <dbReference type="EMBL" id="MBC3873774.1"/>
    </source>
</evidence>
<evidence type="ECO:0000313" key="5">
    <source>
        <dbReference type="Proteomes" id="UP000624279"/>
    </source>
</evidence>
<dbReference type="InterPro" id="IPR013105">
    <property type="entry name" value="TPR_2"/>
</dbReference>
<gene>
    <name evidence="4" type="ORF">H8K55_09250</name>
</gene>
<dbReference type="Pfam" id="PF07719">
    <property type="entry name" value="TPR_2"/>
    <property type="match status" value="1"/>
</dbReference>
<organism evidence="4 5">
    <name type="scientific">Undibacterium flavidum</name>
    <dbReference type="NCBI Taxonomy" id="2762297"/>
    <lineage>
        <taxon>Bacteria</taxon>
        <taxon>Pseudomonadati</taxon>
        <taxon>Pseudomonadota</taxon>
        <taxon>Betaproteobacteria</taxon>
        <taxon>Burkholderiales</taxon>
        <taxon>Oxalobacteraceae</taxon>
        <taxon>Undibacterium</taxon>
    </lineage>
</organism>
<dbReference type="InterPro" id="IPR011990">
    <property type="entry name" value="TPR-like_helical_dom_sf"/>
</dbReference>
<dbReference type="PANTHER" id="PTHR44943:SF8">
    <property type="entry name" value="TPR REPEAT-CONTAINING PROTEIN MJ0263"/>
    <property type="match status" value="1"/>
</dbReference>
<dbReference type="InterPro" id="IPR019734">
    <property type="entry name" value="TPR_rpt"/>
</dbReference>
<evidence type="ECO:0000256" key="2">
    <source>
        <dbReference type="ARBA" id="ARBA00022803"/>
    </source>
</evidence>
<reference evidence="4 5" key="1">
    <citation type="submission" date="2020-08" db="EMBL/GenBank/DDBJ databases">
        <title>Novel species isolated from subtropical streams in China.</title>
        <authorList>
            <person name="Lu H."/>
        </authorList>
    </citation>
    <scope>NUCLEOTIDE SEQUENCE [LARGE SCALE GENOMIC DNA]</scope>
    <source>
        <strain evidence="4 5">LX15W</strain>
    </source>
</reference>
<dbReference type="Gene3D" id="1.25.40.10">
    <property type="entry name" value="Tetratricopeptide repeat domain"/>
    <property type="match status" value="2"/>
</dbReference>
<dbReference type="PANTHER" id="PTHR44943">
    <property type="entry name" value="CELLULOSE SYNTHASE OPERON PROTEIN C"/>
    <property type="match status" value="1"/>
</dbReference>
<comment type="caution">
    <text evidence="4">The sequence shown here is derived from an EMBL/GenBank/DDBJ whole genome shotgun (WGS) entry which is preliminary data.</text>
</comment>
<name>A0ABR6YBY2_9BURK</name>
<dbReference type="EMBL" id="JACOGA010000007">
    <property type="protein sequence ID" value="MBC3873774.1"/>
    <property type="molecule type" value="Genomic_DNA"/>
</dbReference>
<feature type="repeat" description="TPR" evidence="3">
    <location>
        <begin position="243"/>
        <end position="276"/>
    </location>
</feature>
<keyword evidence="2 3" id="KW-0802">TPR repeat</keyword>
<dbReference type="PROSITE" id="PS50293">
    <property type="entry name" value="TPR_REGION"/>
    <property type="match status" value="1"/>
</dbReference>
<evidence type="ECO:0000256" key="1">
    <source>
        <dbReference type="ARBA" id="ARBA00022737"/>
    </source>
</evidence>
<keyword evidence="5" id="KW-1185">Reference proteome</keyword>
<evidence type="ECO:0000256" key="3">
    <source>
        <dbReference type="PROSITE-ProRule" id="PRU00339"/>
    </source>
</evidence>
<keyword evidence="1" id="KW-0677">Repeat</keyword>
<dbReference type="PROSITE" id="PS50005">
    <property type="entry name" value="TPR"/>
    <property type="match status" value="1"/>
</dbReference>
<dbReference type="Proteomes" id="UP000624279">
    <property type="component" value="Unassembled WGS sequence"/>
</dbReference>
<dbReference type="SMART" id="SM00028">
    <property type="entry name" value="TPR"/>
    <property type="match status" value="3"/>
</dbReference>
<dbReference type="RefSeq" id="WP_186941802.1">
    <property type="nucleotide sequence ID" value="NZ_JACOGA010000007.1"/>
</dbReference>
<proteinExistence type="predicted"/>
<accession>A0ABR6YBY2</accession>
<sequence>MQKRRHSYIDRLLRTGFILFICLTELSACVAPHVVHTIPQDLFHDDLFAASPQPISPPSIFSVDKAMKDFIATEIVSQLRSTSHQRALFNALYNRAQLRLEYDSSYTRTASEAFSARSGNCLSLVIMTAALAKEMGLSVQYQKVLVKEDWSRSGELYFASGHVNIVLGKKRFDEKNHPDKNLEMTIDFLPPQDTAGQHTIDLEENTIVAMYMNNRAAESMVRNQTDLAYWWTKEAIKADPQFSYAYNTLGVIYMRHKKYLDAYRALEVALRIDPDSLVTISNMVQTLESLGRGTEARNLKEHLLSKQPYPPFHFFNLGVKAMDKNEFQQAKMLFNKELQRAPDYHEFHFWLGLAHFRLGELEAAQRELDIAKANSTTQKDYALYSAKSDRLNALRRQ</sequence>
<protein>
    <submittedName>
        <fullName evidence="4">Tetratricopeptide repeat protein</fullName>
    </submittedName>
</protein>
<dbReference type="InterPro" id="IPR051685">
    <property type="entry name" value="Ycf3/AcsC/BcsC/TPR_MFPF"/>
</dbReference>
<dbReference type="SUPFAM" id="SSF48452">
    <property type="entry name" value="TPR-like"/>
    <property type="match status" value="1"/>
</dbReference>
<dbReference type="Pfam" id="PF13432">
    <property type="entry name" value="TPR_16"/>
    <property type="match status" value="1"/>
</dbReference>